<gene>
    <name evidence="7" type="ORF">H7I41_28545</name>
</gene>
<name>A0A9X2YVC6_9MYCO</name>
<sequence length="345" mass="36320">MTRRVPVDLRSDTVTRPTAAMRAAMADAEVGDDQYGEDPTTNRLQARLAELLGMEAALWLPSGTMANQVALRVLTRPGDEVIAAVESHAAWHEAGGAALNAGVQIVEIGSRGAFTADEMQAAIKPSGLPVFPITTLLQIENTHNRAGGVVFPQADVVELCTLARERGLATFLDGARLWNAAVATGATPGELAAPFDLVSVAFSKGLGAPGGSLLAGSADLIARADRHRRRMGGAMRQNGIFAAAALHGLDHHLYRLADDHANARALAETLAGVIPIDLKTVQTNIVVFRLPAAVELDAAGLVSRARDRGVLLNAFGPRTVRAVTHLDVTAEQCRHAAQTLVELLS</sequence>
<dbReference type="GO" id="GO:0005829">
    <property type="term" value="C:cytosol"/>
    <property type="evidence" value="ECO:0007669"/>
    <property type="project" value="TreeGrafter"/>
</dbReference>
<dbReference type="PANTHER" id="PTHR48097">
    <property type="entry name" value="L-THREONINE ALDOLASE-RELATED"/>
    <property type="match status" value="1"/>
</dbReference>
<dbReference type="SUPFAM" id="SSF53383">
    <property type="entry name" value="PLP-dependent transferases"/>
    <property type="match status" value="1"/>
</dbReference>
<dbReference type="Proteomes" id="UP001140293">
    <property type="component" value="Unassembled WGS sequence"/>
</dbReference>
<dbReference type="GO" id="GO:0006567">
    <property type="term" value="P:L-threonine catabolic process"/>
    <property type="evidence" value="ECO:0007669"/>
    <property type="project" value="TreeGrafter"/>
</dbReference>
<reference evidence="7" key="2">
    <citation type="journal article" date="2022" name="BMC Genomics">
        <title>Comparative genome analysis of mycobacteria focusing on tRNA and non-coding RNA.</title>
        <authorList>
            <person name="Behra P.R.K."/>
            <person name="Pettersson B.M.F."/>
            <person name="Ramesh M."/>
            <person name="Das S."/>
            <person name="Dasgupta S."/>
            <person name="Kirsebom L.A."/>
        </authorList>
    </citation>
    <scope>NUCLEOTIDE SEQUENCE</scope>
    <source>
        <strain evidence="7">DSM 44615</strain>
    </source>
</reference>
<comment type="caution">
    <text evidence="7">The sequence shown here is derived from an EMBL/GenBank/DDBJ whole genome shotgun (WGS) entry which is preliminary data.</text>
</comment>
<evidence type="ECO:0000313" key="7">
    <source>
        <dbReference type="EMBL" id="MCV7173876.1"/>
    </source>
</evidence>
<dbReference type="InterPro" id="IPR023603">
    <property type="entry name" value="Low_specificity_L-TA-like"/>
</dbReference>
<dbReference type="InterPro" id="IPR001597">
    <property type="entry name" value="ArAA_b-elim_lyase/Thr_aldolase"/>
</dbReference>
<dbReference type="InterPro" id="IPR015424">
    <property type="entry name" value="PyrdxlP-dep_Trfase"/>
</dbReference>
<dbReference type="GO" id="GO:0008483">
    <property type="term" value="F:transaminase activity"/>
    <property type="evidence" value="ECO:0007669"/>
    <property type="project" value="UniProtKB-KW"/>
</dbReference>
<comment type="cofactor">
    <cofactor evidence="1">
        <name>pyridoxal 5'-phosphate</name>
        <dbReference type="ChEBI" id="CHEBI:597326"/>
    </cofactor>
</comment>
<evidence type="ECO:0000313" key="8">
    <source>
        <dbReference type="Proteomes" id="UP001140293"/>
    </source>
</evidence>
<organism evidence="7 8">
    <name type="scientific">[Mycobacterium] manitobense</name>
    <dbReference type="NCBI Taxonomy" id="190147"/>
    <lineage>
        <taxon>Bacteria</taxon>
        <taxon>Bacillati</taxon>
        <taxon>Actinomycetota</taxon>
        <taxon>Actinomycetes</taxon>
        <taxon>Mycobacteriales</taxon>
        <taxon>Mycobacteriaceae</taxon>
        <taxon>Mycolicibacterium</taxon>
    </lineage>
</organism>
<proteinExistence type="inferred from homology"/>
<evidence type="ECO:0000256" key="2">
    <source>
        <dbReference type="ARBA" id="ARBA00006966"/>
    </source>
</evidence>
<evidence type="ECO:0000259" key="6">
    <source>
        <dbReference type="Pfam" id="PF01212"/>
    </source>
</evidence>
<keyword evidence="8" id="KW-1185">Reference proteome</keyword>
<dbReference type="GO" id="GO:0006545">
    <property type="term" value="P:glycine biosynthetic process"/>
    <property type="evidence" value="ECO:0007669"/>
    <property type="project" value="TreeGrafter"/>
</dbReference>
<dbReference type="Gene3D" id="3.90.1150.10">
    <property type="entry name" value="Aspartate Aminotransferase, domain 1"/>
    <property type="match status" value="1"/>
</dbReference>
<keyword evidence="4" id="KW-0456">Lyase</keyword>
<keyword evidence="3" id="KW-0663">Pyridoxal phosphate</keyword>
<protein>
    <submittedName>
        <fullName evidence="7">Aminotransferase class I/II-fold pyridoxal phosphate-dependent enzyme</fullName>
    </submittedName>
</protein>
<dbReference type="InterPro" id="IPR015422">
    <property type="entry name" value="PyrdxlP-dep_Trfase_small"/>
</dbReference>
<comment type="similarity">
    <text evidence="2">Belongs to the threonine aldolase family.</text>
</comment>
<feature type="domain" description="Aromatic amino acid beta-eliminating lyase/threonine aldolase" evidence="6">
    <location>
        <begin position="8"/>
        <end position="289"/>
    </location>
</feature>
<dbReference type="PANTHER" id="PTHR48097:SF9">
    <property type="entry name" value="L-THREONINE ALDOLASE"/>
    <property type="match status" value="1"/>
</dbReference>
<dbReference type="EMBL" id="JACKSJ010000257">
    <property type="protein sequence ID" value="MCV7173876.1"/>
    <property type="molecule type" value="Genomic_DNA"/>
</dbReference>
<dbReference type="Gene3D" id="3.40.640.10">
    <property type="entry name" value="Type I PLP-dependent aspartate aminotransferase-like (Major domain)"/>
    <property type="match status" value="1"/>
</dbReference>
<dbReference type="FunFam" id="3.40.640.10:FF:000030">
    <property type="entry name" value="Low-specificity L-threonine aldolase"/>
    <property type="match status" value="1"/>
</dbReference>
<feature type="modified residue" description="N6-(pyridoxal phosphate)lysine" evidence="5">
    <location>
        <position position="204"/>
    </location>
</feature>
<dbReference type="InterPro" id="IPR015421">
    <property type="entry name" value="PyrdxlP-dep_Trfase_major"/>
</dbReference>
<dbReference type="GO" id="GO:0008732">
    <property type="term" value="F:L-allo-threonine aldolase activity"/>
    <property type="evidence" value="ECO:0007669"/>
    <property type="project" value="TreeGrafter"/>
</dbReference>
<dbReference type="Pfam" id="PF01212">
    <property type="entry name" value="Beta_elim_lyase"/>
    <property type="match status" value="1"/>
</dbReference>
<accession>A0A9X2YVC6</accession>
<reference evidence="7" key="1">
    <citation type="submission" date="2020-07" db="EMBL/GenBank/DDBJ databases">
        <authorList>
            <person name="Pettersson B.M.F."/>
            <person name="Behra P.R.K."/>
            <person name="Ramesh M."/>
            <person name="Das S."/>
            <person name="Dasgupta S."/>
            <person name="Kirsebom L.A."/>
        </authorList>
    </citation>
    <scope>NUCLEOTIDE SEQUENCE</scope>
    <source>
        <strain evidence="7">DSM 44615</strain>
    </source>
</reference>
<keyword evidence="7" id="KW-0032">Aminotransferase</keyword>
<evidence type="ECO:0000256" key="4">
    <source>
        <dbReference type="ARBA" id="ARBA00023239"/>
    </source>
</evidence>
<evidence type="ECO:0000256" key="3">
    <source>
        <dbReference type="ARBA" id="ARBA00022898"/>
    </source>
</evidence>
<dbReference type="NCBIfam" id="NF041359">
    <property type="entry name" value="GntG_guanitoxin"/>
    <property type="match status" value="1"/>
</dbReference>
<dbReference type="PIRSF" id="PIRSF017617">
    <property type="entry name" value="Thr_aldolase"/>
    <property type="match status" value="1"/>
</dbReference>
<evidence type="ECO:0000256" key="1">
    <source>
        <dbReference type="ARBA" id="ARBA00001933"/>
    </source>
</evidence>
<evidence type="ECO:0000256" key="5">
    <source>
        <dbReference type="PIRSR" id="PIRSR017617-1"/>
    </source>
</evidence>
<dbReference type="AlphaFoldDB" id="A0A9X2YVC6"/>
<keyword evidence="7" id="KW-0808">Transferase</keyword>